<protein>
    <submittedName>
        <fullName evidence="4">MAC/Perforin domain containing protein</fullName>
    </submittedName>
</protein>
<feature type="region of interest" description="Disordered" evidence="1">
    <location>
        <begin position="469"/>
        <end position="488"/>
    </location>
</feature>
<evidence type="ECO:0000256" key="2">
    <source>
        <dbReference type="SAM" id="SignalP"/>
    </source>
</evidence>
<dbReference type="OrthoDB" id="364948at2759"/>
<feature type="domain" description="MACPF" evidence="3">
    <location>
        <begin position="20"/>
        <end position="344"/>
    </location>
</feature>
<evidence type="ECO:0000259" key="3">
    <source>
        <dbReference type="PROSITE" id="PS51412"/>
    </source>
</evidence>
<gene>
    <name evidence="4" type="ORF">BEWA_051840</name>
</gene>
<dbReference type="EMBL" id="ACOU01000003">
    <property type="protein sequence ID" value="EKX73130.1"/>
    <property type="molecule type" value="Genomic_DNA"/>
</dbReference>
<comment type="caution">
    <text evidence="4">The sequence shown here is derived from an EMBL/GenBank/DDBJ whole genome shotgun (WGS) entry which is preliminary data.</text>
</comment>
<reference evidence="4 5" key="1">
    <citation type="journal article" date="2012" name="BMC Genomics">
        <title>Comparative genomic analysis and phylogenetic position of Theileria equi.</title>
        <authorList>
            <person name="Kappmeyer L.S."/>
            <person name="Thiagarajan M."/>
            <person name="Herndon D.R."/>
            <person name="Ramsay J.D."/>
            <person name="Caler E."/>
            <person name="Djikeng A."/>
            <person name="Gillespie J.J."/>
            <person name="Lau A.O."/>
            <person name="Roalson E.H."/>
            <person name="Silva J.C."/>
            <person name="Silva M.G."/>
            <person name="Suarez C.E."/>
            <person name="Ueti M.W."/>
            <person name="Nene V.M."/>
            <person name="Mealey R.H."/>
            <person name="Knowles D.P."/>
            <person name="Brayton K.A."/>
        </authorList>
    </citation>
    <scope>NUCLEOTIDE SEQUENCE [LARGE SCALE GENOMIC DNA]</scope>
    <source>
        <strain evidence="4 5">WA</strain>
    </source>
</reference>
<organism evidence="4 5">
    <name type="scientific">Theileria equi strain WA</name>
    <dbReference type="NCBI Taxonomy" id="1537102"/>
    <lineage>
        <taxon>Eukaryota</taxon>
        <taxon>Sar</taxon>
        <taxon>Alveolata</taxon>
        <taxon>Apicomplexa</taxon>
        <taxon>Aconoidasida</taxon>
        <taxon>Piroplasmida</taxon>
        <taxon>Theileriidae</taxon>
        <taxon>Theileria</taxon>
    </lineage>
</organism>
<evidence type="ECO:0000313" key="5">
    <source>
        <dbReference type="Proteomes" id="UP000031512"/>
    </source>
</evidence>
<name>L1LD01_THEEQ</name>
<dbReference type="eggNOG" id="ENOG502QYBC">
    <property type="taxonomic scope" value="Eukaryota"/>
</dbReference>
<dbReference type="KEGG" id="beq:BEWA_051840"/>
<evidence type="ECO:0000256" key="1">
    <source>
        <dbReference type="SAM" id="MobiDB-lite"/>
    </source>
</evidence>
<accession>L1LD01</accession>
<keyword evidence="2" id="KW-0732">Signal</keyword>
<evidence type="ECO:0000313" key="4">
    <source>
        <dbReference type="EMBL" id="EKX73130.1"/>
    </source>
</evidence>
<dbReference type="GeneID" id="15803100"/>
<feature type="signal peptide" evidence="2">
    <location>
        <begin position="1"/>
        <end position="18"/>
    </location>
</feature>
<dbReference type="PROSITE" id="PS51412">
    <property type="entry name" value="MACPF_2"/>
    <property type="match status" value="1"/>
</dbReference>
<feature type="compositionally biased region" description="Polar residues" evidence="1">
    <location>
        <begin position="472"/>
        <end position="488"/>
    </location>
</feature>
<dbReference type="Pfam" id="PF01823">
    <property type="entry name" value="MACPF"/>
    <property type="match status" value="1"/>
</dbReference>
<feature type="chain" id="PRO_5003952547" evidence="2">
    <location>
        <begin position="19"/>
        <end position="488"/>
    </location>
</feature>
<dbReference type="RefSeq" id="XP_004832582.1">
    <property type="nucleotide sequence ID" value="XM_004832525.1"/>
</dbReference>
<dbReference type="STRING" id="1537102.L1LD01"/>
<proteinExistence type="predicted"/>
<dbReference type="Proteomes" id="UP000031512">
    <property type="component" value="Unassembled WGS sequence"/>
</dbReference>
<dbReference type="VEuPathDB" id="PiroplasmaDB:BEWA_051840"/>
<keyword evidence="5" id="KW-1185">Reference proteome</keyword>
<dbReference type="AlphaFoldDB" id="L1LD01"/>
<sequence length="488" mass="55216">MRLGHILIFLLYVGICSTKIDTDKHPNRNIEHVKSYCGIGYDLVSGNPMGDPSDQGDFGYKSSIILQPKITTDVRGNFKVEGNTRSFWIRKNNYCWNNTEPGEIKNNDDYLKALYNDFDVDNALSNNLLKANASSKIMRAIKDHGKYRIRKSYCSIYESGIVLPYKGIVARGFQEYVGRLPVLTNETSECSADMFLVQSKNKECINIRKWIDFFKVYGTHIVTHVITGGKVMYTEKSANISELSKEDENEMKDTSKKTKNFKKRIRGSKESKQVSVLGGYYIKGLENRRNFSDWTKTVSERPMPIKAKFVAISELFPDKHLSYVKALKYYYDLFGLNAGLSIVENVSKIFEGDTLTSNGGTASCPESKYTISGFSMQIDKKLEIANCIPGRYFAFSPCRTFRDVCPGTTDSSIWLLCGNSGFQELITLSFSREQPRCPQGFTIALGFYIEYKEYKIITCQAGIDSNTHEHNQGTNAENILSGKTQHHG</sequence>
<dbReference type="InterPro" id="IPR020864">
    <property type="entry name" value="MACPF"/>
</dbReference>